<dbReference type="OrthoDB" id="112323at2157"/>
<evidence type="ECO:0000313" key="2">
    <source>
        <dbReference type="EMBL" id="TAJ45845.1"/>
    </source>
</evidence>
<dbReference type="EMBL" id="PGCL01000001">
    <property type="protein sequence ID" value="TAJ45845.1"/>
    <property type="molecule type" value="Genomic_DNA"/>
</dbReference>
<keyword evidence="1" id="KW-0812">Transmembrane</keyword>
<organism evidence="2 3">
    <name type="scientific">Methanofollis fontis</name>
    <dbReference type="NCBI Taxonomy" id="2052832"/>
    <lineage>
        <taxon>Archaea</taxon>
        <taxon>Methanobacteriati</taxon>
        <taxon>Methanobacteriota</taxon>
        <taxon>Stenosarchaea group</taxon>
        <taxon>Methanomicrobia</taxon>
        <taxon>Methanomicrobiales</taxon>
        <taxon>Methanomicrobiaceae</taxon>
        <taxon>Methanofollis</taxon>
    </lineage>
</organism>
<dbReference type="AlphaFoldDB" id="A0A483CRS6"/>
<keyword evidence="1" id="KW-0472">Membrane</keyword>
<keyword evidence="3" id="KW-1185">Reference proteome</keyword>
<dbReference type="Proteomes" id="UP000292580">
    <property type="component" value="Unassembled WGS sequence"/>
</dbReference>
<evidence type="ECO:0000313" key="3">
    <source>
        <dbReference type="Proteomes" id="UP000292580"/>
    </source>
</evidence>
<comment type="caution">
    <text evidence="2">The sequence shown here is derived from an EMBL/GenBank/DDBJ whole genome shotgun (WGS) entry which is preliminary data.</text>
</comment>
<reference evidence="2 3" key="1">
    <citation type="submission" date="2017-11" db="EMBL/GenBank/DDBJ databases">
        <title>Isolation and Characterization of Methanofollis Species from Methane Seep Offshore SW Taiwan.</title>
        <authorList>
            <person name="Teng N.-H."/>
            <person name="Lai M.-C."/>
            <person name="Chen S.-C."/>
        </authorList>
    </citation>
    <scope>NUCLEOTIDE SEQUENCE [LARGE SCALE GENOMIC DNA]</scope>
    <source>
        <strain evidence="2 3">FWC-SCC2</strain>
    </source>
</reference>
<proteinExistence type="predicted"/>
<evidence type="ECO:0008006" key="4">
    <source>
        <dbReference type="Google" id="ProtNLM"/>
    </source>
</evidence>
<sequence length="153" mass="15732">MNSKAGLVGGREGIRESAYKTGRSVLQTLPWIVGLLMLVSLLVAAIPDEAYAAVFTGNPLIDSCTGAFFGSIAAGNPVTSYVIGGELLEAGISLAAVTAFLITWVTVGIVSLPAEMQILGRRFALVRNLSGFLFSIAIAVCVVLTLSVVGGGT</sequence>
<evidence type="ECO:0000256" key="1">
    <source>
        <dbReference type="SAM" id="Phobius"/>
    </source>
</evidence>
<feature type="transmembrane region" description="Helical" evidence="1">
    <location>
        <begin position="124"/>
        <end position="149"/>
    </location>
</feature>
<accession>A0A483CRS6</accession>
<name>A0A483CRS6_9EURY</name>
<feature type="transmembrane region" description="Helical" evidence="1">
    <location>
        <begin position="25"/>
        <end position="46"/>
    </location>
</feature>
<keyword evidence="1" id="KW-1133">Transmembrane helix</keyword>
<dbReference type="RefSeq" id="WP_130645743.1">
    <property type="nucleotide sequence ID" value="NZ_PGCL01000001.1"/>
</dbReference>
<gene>
    <name evidence="2" type="ORF">CUJ86_01220</name>
</gene>
<protein>
    <recommendedName>
        <fullName evidence="4">Permease</fullName>
    </recommendedName>
</protein>
<feature type="transmembrane region" description="Helical" evidence="1">
    <location>
        <begin position="90"/>
        <end position="112"/>
    </location>
</feature>